<dbReference type="EMBL" id="OU466863">
    <property type="protein sequence ID" value="CAH2078188.1"/>
    <property type="molecule type" value="Genomic_DNA"/>
</dbReference>
<sequence length="76" mass="8831">MYEEVNELKGDEMIVLKELKIEIENVKEEVLQCKKELSKFKIKNMALAACLCVLAFVIIYHIVSQQKERITIVFGN</sequence>
<protein>
    <submittedName>
        <fullName evidence="3">Uncharacterized protein</fullName>
    </submittedName>
</protein>
<dbReference type="Proteomes" id="UP000836841">
    <property type="component" value="Chromosome 7"/>
</dbReference>
<evidence type="ECO:0000256" key="2">
    <source>
        <dbReference type="SAM" id="Phobius"/>
    </source>
</evidence>
<feature type="transmembrane region" description="Helical" evidence="2">
    <location>
        <begin position="44"/>
        <end position="63"/>
    </location>
</feature>
<keyword evidence="4" id="KW-1185">Reference proteome</keyword>
<organism evidence="3 4">
    <name type="scientific">Thlaspi arvense</name>
    <name type="common">Field penny-cress</name>
    <dbReference type="NCBI Taxonomy" id="13288"/>
    <lineage>
        <taxon>Eukaryota</taxon>
        <taxon>Viridiplantae</taxon>
        <taxon>Streptophyta</taxon>
        <taxon>Embryophyta</taxon>
        <taxon>Tracheophyta</taxon>
        <taxon>Spermatophyta</taxon>
        <taxon>Magnoliopsida</taxon>
        <taxon>eudicotyledons</taxon>
        <taxon>Gunneridae</taxon>
        <taxon>Pentapetalae</taxon>
        <taxon>rosids</taxon>
        <taxon>malvids</taxon>
        <taxon>Brassicales</taxon>
        <taxon>Brassicaceae</taxon>
        <taxon>Thlaspideae</taxon>
        <taxon>Thlaspi</taxon>
    </lineage>
</organism>
<gene>
    <name evidence="3" type="ORF">TAV2_LOCUS25821</name>
</gene>
<proteinExistence type="predicted"/>
<name>A0AAU9T842_THLAR</name>
<accession>A0AAU9T842</accession>
<reference evidence="3 4" key="1">
    <citation type="submission" date="2022-03" db="EMBL/GenBank/DDBJ databases">
        <authorList>
            <person name="Nunn A."/>
            <person name="Chopra R."/>
            <person name="Nunn A."/>
            <person name="Contreras Garrido A."/>
        </authorList>
    </citation>
    <scope>NUCLEOTIDE SEQUENCE [LARGE SCALE GENOMIC DNA]</scope>
</reference>
<evidence type="ECO:0000313" key="3">
    <source>
        <dbReference type="EMBL" id="CAH2078188.1"/>
    </source>
</evidence>
<keyword evidence="2" id="KW-0812">Transmembrane</keyword>
<keyword evidence="1" id="KW-0175">Coiled coil</keyword>
<evidence type="ECO:0000256" key="1">
    <source>
        <dbReference type="SAM" id="Coils"/>
    </source>
</evidence>
<keyword evidence="2" id="KW-1133">Transmembrane helix</keyword>
<feature type="coiled-coil region" evidence="1">
    <location>
        <begin position="9"/>
        <end position="43"/>
    </location>
</feature>
<keyword evidence="2" id="KW-0472">Membrane</keyword>
<evidence type="ECO:0000313" key="4">
    <source>
        <dbReference type="Proteomes" id="UP000836841"/>
    </source>
</evidence>
<dbReference type="AlphaFoldDB" id="A0AAU9T842"/>